<keyword evidence="1" id="KW-0175">Coiled coil</keyword>
<protein>
    <submittedName>
        <fullName evidence="2">Uncharacterized protein</fullName>
    </submittedName>
</protein>
<sequence length="190" mass="21288">MTHPNTDQGVTAEVTQDRYLLVKRGLYYRPGNQGYTGIKEYAGRYPASDASPDDGVTAIHEDEAPEYSQACYHDLMAQHAAGKAAALEAEIASLKQRLESAEDETARLRMDRDRLDFLDRCNQRLNATYGTNYGWQLILNHNVNRLMLEHMSVDLHDSHGGKGKLPSCRAAIDAEMGRLHALQEQEKQNG</sequence>
<dbReference type="RefSeq" id="WP_247231109.1">
    <property type="nucleotide sequence ID" value="NZ_JALKHS010000006.1"/>
</dbReference>
<evidence type="ECO:0000313" key="3">
    <source>
        <dbReference type="Proteomes" id="UP001203512"/>
    </source>
</evidence>
<dbReference type="Proteomes" id="UP001203512">
    <property type="component" value="Unassembled WGS sequence"/>
</dbReference>
<proteinExistence type="predicted"/>
<accession>A0ABT0DWJ0</accession>
<dbReference type="EMBL" id="JALKHS010000006">
    <property type="protein sequence ID" value="MCK0531491.1"/>
    <property type="molecule type" value="Genomic_DNA"/>
</dbReference>
<name>A0ABT0DWJ0_9SPHN</name>
<feature type="coiled-coil region" evidence="1">
    <location>
        <begin position="77"/>
        <end position="111"/>
    </location>
</feature>
<gene>
    <name evidence="2" type="ORF">MU848_07825</name>
</gene>
<evidence type="ECO:0000313" key="2">
    <source>
        <dbReference type="EMBL" id="MCK0531491.1"/>
    </source>
</evidence>
<comment type="caution">
    <text evidence="2">The sequence shown here is derived from an EMBL/GenBank/DDBJ whole genome shotgun (WGS) entry which is preliminary data.</text>
</comment>
<evidence type="ECO:0000256" key="1">
    <source>
        <dbReference type="SAM" id="Coils"/>
    </source>
</evidence>
<reference evidence="2 3" key="1">
    <citation type="submission" date="2022-04" db="EMBL/GenBank/DDBJ databases">
        <authorList>
            <person name="Huq M.A."/>
        </authorList>
    </citation>
    <scope>NUCLEOTIDE SEQUENCE [LARGE SCALE GENOMIC DNA]</scope>
    <source>
        <strain evidence="2 3">MAH-33</strain>
    </source>
</reference>
<keyword evidence="3" id="KW-1185">Reference proteome</keyword>
<organism evidence="2 3">
    <name type="scientific">Sphingobium agri</name>
    <dbReference type="NCBI Taxonomy" id="2933566"/>
    <lineage>
        <taxon>Bacteria</taxon>
        <taxon>Pseudomonadati</taxon>
        <taxon>Pseudomonadota</taxon>
        <taxon>Alphaproteobacteria</taxon>
        <taxon>Sphingomonadales</taxon>
        <taxon>Sphingomonadaceae</taxon>
        <taxon>Sphingobium</taxon>
    </lineage>
</organism>